<dbReference type="InterPro" id="IPR048254">
    <property type="entry name" value="CDP_ALCOHOL_P_TRANSF_CS"/>
</dbReference>
<sequence>MLDRFKDFWQGVVLMPFVRLFIKLGISPDTVTFVGTLGVVAGALVFFPRGQLLVGVLVITAFVFSDLVDGKMARTLGRSSRFGAFWDSTLDRIGDGAIFGGLALYFAGSHYDGGVGYLYLCVTLWCLVMGSVTSYARARAESLGMDAKGGIAERADRTVAILVMTGLAGWFDVPILLYVTLWALAAATTYTVVFRVLKVYRQATALDALSTANPDEGPGAPGA</sequence>
<evidence type="ECO:0000256" key="15">
    <source>
        <dbReference type="ARBA" id="ARBA00033137"/>
    </source>
</evidence>
<proteinExistence type="inferred from homology"/>
<evidence type="ECO:0000256" key="3">
    <source>
        <dbReference type="ARBA" id="ARBA00005189"/>
    </source>
</evidence>
<feature type="binding site" evidence="17">
    <location>
        <position position="87"/>
    </location>
    <ligand>
        <name>Mg(2+)</name>
        <dbReference type="ChEBI" id="CHEBI:18420"/>
        <label>1</label>
    </ligand>
</feature>
<evidence type="ECO:0000256" key="14">
    <source>
        <dbReference type="ARBA" id="ARBA00024082"/>
    </source>
</evidence>
<feature type="binding site" evidence="17">
    <location>
        <begin position="29"/>
        <end position="32"/>
    </location>
    <ligand>
        <name>a CDP-1,2-diacyl-sn-glycerol</name>
        <dbReference type="ChEBI" id="CHEBI:58332"/>
    </ligand>
</feature>
<feature type="binding site" evidence="17">
    <location>
        <position position="66"/>
    </location>
    <ligand>
        <name>Mg(2+)</name>
        <dbReference type="ChEBI" id="CHEBI:18420"/>
        <label>1</label>
    </ligand>
</feature>
<dbReference type="Gene3D" id="1.20.120.1760">
    <property type="match status" value="1"/>
</dbReference>
<dbReference type="Proteomes" id="UP001501821">
    <property type="component" value="Unassembled WGS sequence"/>
</dbReference>
<feature type="transmembrane region" description="Helical" evidence="17">
    <location>
        <begin position="20"/>
        <end position="46"/>
    </location>
</feature>
<comment type="function">
    <text evidence="17">Catalyzes the conjugation of the 1'-hydroxyl group of D-myo-inositol-3-phosphate (also named L-myo-inositol-1-phosphate) with a lipid tail of cytidine diphosphate diacylglycerol (CDP-DAG), forming phosphatidylinositol phosphate (PIP) and CMP. PIP is a precursor of phosphatidylinositol (PI) which is an essential lipid required for cell wall formation.</text>
</comment>
<dbReference type="EMBL" id="BAABAH010000003">
    <property type="protein sequence ID" value="GAA3809767.1"/>
    <property type="molecule type" value="Genomic_DNA"/>
</dbReference>
<evidence type="ECO:0000256" key="7">
    <source>
        <dbReference type="ARBA" id="ARBA00022679"/>
    </source>
</evidence>
<dbReference type="InterPro" id="IPR043130">
    <property type="entry name" value="CDP-OH_PTrfase_TM_dom"/>
</dbReference>
<evidence type="ECO:0000256" key="8">
    <source>
        <dbReference type="ARBA" id="ARBA00022692"/>
    </source>
</evidence>
<evidence type="ECO:0000256" key="10">
    <source>
        <dbReference type="ARBA" id="ARBA00022842"/>
    </source>
</evidence>
<comment type="similarity">
    <text evidence="4 17 18">Belongs to the CDP-alcohol phosphatidyltransferase class-I family.</text>
</comment>
<evidence type="ECO:0000313" key="20">
    <source>
        <dbReference type="Proteomes" id="UP001501821"/>
    </source>
</evidence>
<comment type="caution">
    <text evidence="17">Lacks conserved residue(s) required for the propagation of feature annotation.</text>
</comment>
<dbReference type="RefSeq" id="WP_344773054.1">
    <property type="nucleotide sequence ID" value="NZ_BAABAH010000003.1"/>
</dbReference>
<comment type="cofactor">
    <cofactor evidence="17">
        <name>Mg(2+)</name>
        <dbReference type="ChEBI" id="CHEBI:18420"/>
    </cofactor>
    <text evidence="17">Contains a di-nuclear catalytic Mg(2+) center.</text>
</comment>
<evidence type="ECO:0000256" key="11">
    <source>
        <dbReference type="ARBA" id="ARBA00022989"/>
    </source>
</evidence>
<evidence type="ECO:0000256" key="13">
    <source>
        <dbReference type="ARBA" id="ARBA00023935"/>
    </source>
</evidence>
<organism evidence="19 20">
    <name type="scientific">Nocardioides panacisoli</name>
    <dbReference type="NCBI Taxonomy" id="627624"/>
    <lineage>
        <taxon>Bacteria</taxon>
        <taxon>Bacillati</taxon>
        <taxon>Actinomycetota</taxon>
        <taxon>Actinomycetes</taxon>
        <taxon>Propionibacteriales</taxon>
        <taxon>Nocardioidaceae</taxon>
        <taxon>Nocardioides</taxon>
    </lineage>
</organism>
<dbReference type="InterPro" id="IPR000462">
    <property type="entry name" value="CDP-OH_P_trans"/>
</dbReference>
<evidence type="ECO:0000256" key="18">
    <source>
        <dbReference type="RuleBase" id="RU003750"/>
    </source>
</evidence>
<keyword evidence="7 17" id="KW-0808">Transferase</keyword>
<name>A0ABP7I1U2_9ACTN</name>
<feature type="binding site" evidence="17">
    <location>
        <position position="74"/>
    </location>
    <ligand>
        <name>a CDP-1,2-diacyl-sn-glycerol</name>
        <dbReference type="ChEBI" id="CHEBI:58332"/>
    </ligand>
</feature>
<keyword evidence="11 17" id="KW-1133">Transmembrane helix</keyword>
<evidence type="ECO:0000313" key="19">
    <source>
        <dbReference type="EMBL" id="GAA3809767.1"/>
    </source>
</evidence>
<feature type="transmembrane region" description="Helical" evidence="17">
    <location>
        <begin position="52"/>
        <end position="68"/>
    </location>
</feature>
<comment type="catalytic activity">
    <reaction evidence="13 17">
        <text>1,2-di-(9Z-octadecenoyl)-sn-glycero-3-cytidine-5'-diphosphate + 1D-myo-inositol 3-phosphate = 1,2-di-(9Z-octadecenoyl)-sn-glycero-3-phospho-(1D-myo-inositol-3-phosphate) + CMP + H(+)</text>
        <dbReference type="Rhea" id="RHEA:61216"/>
        <dbReference type="ChEBI" id="CHEBI:15378"/>
        <dbReference type="ChEBI" id="CHEBI:58401"/>
        <dbReference type="ChEBI" id="CHEBI:60377"/>
        <dbReference type="ChEBI" id="CHEBI:85356"/>
        <dbReference type="ChEBI" id="CHEBI:144472"/>
    </reaction>
</comment>
<feature type="binding site" evidence="17">
    <location>
        <position position="87"/>
    </location>
    <ligand>
        <name>Mg(2+)</name>
        <dbReference type="ChEBI" id="CHEBI:18420"/>
        <label>2</label>
    </ligand>
</feature>
<reference evidence="20" key="1">
    <citation type="journal article" date="2019" name="Int. J. Syst. Evol. Microbiol.">
        <title>The Global Catalogue of Microorganisms (GCM) 10K type strain sequencing project: providing services to taxonomists for standard genome sequencing and annotation.</title>
        <authorList>
            <consortium name="The Broad Institute Genomics Platform"/>
            <consortium name="The Broad Institute Genome Sequencing Center for Infectious Disease"/>
            <person name="Wu L."/>
            <person name="Ma J."/>
        </authorList>
    </citation>
    <scope>NUCLEOTIDE SEQUENCE [LARGE SCALE GENOMIC DNA]</scope>
    <source>
        <strain evidence="20">JCM 16953</strain>
    </source>
</reference>
<evidence type="ECO:0000256" key="6">
    <source>
        <dbReference type="ARBA" id="ARBA00022475"/>
    </source>
</evidence>
<evidence type="ECO:0000256" key="5">
    <source>
        <dbReference type="ARBA" id="ARBA00011738"/>
    </source>
</evidence>
<dbReference type="HAMAP" id="MF_02241">
    <property type="entry name" value="PIP_synthase"/>
    <property type="match status" value="1"/>
</dbReference>
<feature type="binding site" evidence="17">
    <location>
        <position position="91"/>
    </location>
    <ligand>
        <name>Mg(2+)</name>
        <dbReference type="ChEBI" id="CHEBI:18420"/>
        <label>2</label>
    </ligand>
</feature>
<comment type="subcellular location">
    <subcellularLocation>
        <location evidence="1 17">Cell membrane</location>
        <topology evidence="1 17">Multi-pass membrane protein</topology>
    </subcellularLocation>
</comment>
<dbReference type="InterPro" id="IPR044268">
    <property type="entry name" value="PIP_synthase_PgsA1"/>
</dbReference>
<evidence type="ECO:0000256" key="4">
    <source>
        <dbReference type="ARBA" id="ARBA00010441"/>
    </source>
</evidence>
<evidence type="ECO:0000256" key="2">
    <source>
        <dbReference type="ARBA" id="ARBA00004805"/>
    </source>
</evidence>
<protein>
    <recommendedName>
        <fullName evidence="14 17">Phosphatidylinositol phosphate synthase</fullName>
        <shortName evidence="17">PIP synthase</shortName>
        <ecNumber evidence="17">2.7.8.-</ecNumber>
    </recommendedName>
    <alternativeName>
        <fullName evidence="15 17">CDP-diacylglycerol--D-myo-inositol-3-phosphate 3-phosphatidyltransferase</fullName>
    </alternativeName>
</protein>
<evidence type="ECO:0000256" key="1">
    <source>
        <dbReference type="ARBA" id="ARBA00004651"/>
    </source>
</evidence>
<feature type="active site" description="Proton acceptor" evidence="17">
    <location>
        <position position="91"/>
    </location>
</feature>
<comment type="subunit">
    <text evidence="5 17">Homodimer.</text>
</comment>
<evidence type="ECO:0000256" key="12">
    <source>
        <dbReference type="ARBA" id="ARBA00023136"/>
    </source>
</evidence>
<keyword evidence="17" id="KW-1208">Phospholipid metabolism</keyword>
<feature type="transmembrane region" description="Helical" evidence="17">
    <location>
        <begin position="114"/>
        <end position="135"/>
    </location>
</feature>
<keyword evidence="17" id="KW-0443">Lipid metabolism</keyword>
<dbReference type="PROSITE" id="PS00379">
    <property type="entry name" value="CDP_ALCOHOL_P_TRANSF"/>
    <property type="match status" value="1"/>
</dbReference>
<keyword evidence="17" id="KW-0444">Lipid biosynthesis</keyword>
<feature type="transmembrane region" description="Helical" evidence="17">
    <location>
        <begin position="177"/>
        <end position="197"/>
    </location>
</feature>
<keyword evidence="9 17" id="KW-0479">Metal-binding</keyword>
<accession>A0ABP7I1U2</accession>
<keyword evidence="20" id="KW-1185">Reference proteome</keyword>
<keyword evidence="8 17" id="KW-0812">Transmembrane</keyword>
<evidence type="ECO:0000256" key="16">
    <source>
        <dbReference type="ARBA" id="ARBA00048865"/>
    </source>
</evidence>
<feature type="binding site" evidence="17">
    <location>
        <position position="80"/>
    </location>
    <ligand>
        <name>a CDP-1,2-diacyl-sn-glycerol</name>
        <dbReference type="ChEBI" id="CHEBI:58332"/>
    </ligand>
</feature>
<feature type="binding site" evidence="17">
    <location>
        <position position="69"/>
    </location>
    <ligand>
        <name>Mg(2+)</name>
        <dbReference type="ChEBI" id="CHEBI:18420"/>
        <label>1</label>
    </ligand>
</feature>
<evidence type="ECO:0000256" key="17">
    <source>
        <dbReference type="HAMAP-Rule" id="MF_02241"/>
    </source>
</evidence>
<dbReference type="NCBIfam" id="NF045883">
    <property type="entry name" value="PIPSynth"/>
    <property type="match status" value="1"/>
</dbReference>
<comment type="caution">
    <text evidence="19">The sequence shown here is derived from an EMBL/GenBank/DDBJ whole genome shotgun (WGS) entry which is preliminary data.</text>
</comment>
<evidence type="ECO:0000256" key="9">
    <source>
        <dbReference type="ARBA" id="ARBA00022723"/>
    </source>
</evidence>
<keyword evidence="12 17" id="KW-0472">Membrane</keyword>
<keyword evidence="10 17" id="KW-0460">Magnesium</keyword>
<keyword evidence="6 17" id="KW-1003">Cell membrane</keyword>
<comment type="pathway">
    <text evidence="2 17">Phospholipid metabolism; phosphatidylinositol phosphate biosynthesis.</text>
</comment>
<dbReference type="Pfam" id="PF01066">
    <property type="entry name" value="CDP-OH_P_transf"/>
    <property type="match status" value="1"/>
</dbReference>
<dbReference type="EC" id="2.7.8.-" evidence="17"/>
<gene>
    <name evidence="19" type="ORF">GCM10022242_10570</name>
</gene>
<comment type="pathway">
    <text evidence="3">Lipid metabolism.</text>
</comment>
<feature type="binding site" evidence="17">
    <location>
        <position position="66"/>
    </location>
    <ligand>
        <name>Mg(2+)</name>
        <dbReference type="ChEBI" id="CHEBI:18420"/>
        <label>2</label>
    </ligand>
</feature>
<comment type="catalytic activity">
    <reaction evidence="16 17">
        <text>a CDP-1,2-diacyl-sn-glycerol + 1D-myo-inositol 3-phosphate = a 1,2-diacyl-sn-glycero-3-phospho-(1D-myo-inositol-3-phosphate) + CMP + H(+)</text>
        <dbReference type="Rhea" id="RHEA:60504"/>
        <dbReference type="ChEBI" id="CHEBI:15378"/>
        <dbReference type="ChEBI" id="CHEBI:58088"/>
        <dbReference type="ChEBI" id="CHEBI:58332"/>
        <dbReference type="ChEBI" id="CHEBI:58401"/>
        <dbReference type="ChEBI" id="CHEBI:60377"/>
    </reaction>
</comment>
<feature type="binding site" evidence="17">
    <location>
        <position position="70"/>
    </location>
    <ligand>
        <name>a CDP-1,2-diacyl-sn-glycerol</name>
        <dbReference type="ChEBI" id="CHEBI:58332"/>
    </ligand>
</feature>
<keyword evidence="17" id="KW-0594">Phospholipid biosynthesis</keyword>